<dbReference type="KEGG" id="btw:BF38_5857"/>
<dbReference type="GO" id="GO:0004386">
    <property type="term" value="F:helicase activity"/>
    <property type="evidence" value="ECO:0007669"/>
    <property type="project" value="UniProtKB-KW"/>
</dbReference>
<dbReference type="Pfam" id="PF00176">
    <property type="entry name" value="SNF2-rel_dom"/>
    <property type="match status" value="1"/>
</dbReference>
<dbReference type="InterPro" id="IPR014001">
    <property type="entry name" value="Helicase_ATP-bd"/>
</dbReference>
<dbReference type="Proteomes" id="UP000501107">
    <property type="component" value="Plasmid unnamed3"/>
</dbReference>
<sequence>MAKRTVKYYNDRLQGSMNEADCDNLEHILKMKEVNGSIDSLKHTIYALSDEEVARIQREKKVDPSISKEKGTLADNQTLGTAYMYYSGDCIIGDSVGLGKTVQVSALINLKRKQNHDNGLPFRYLFLTEKTLVEQAVRELTRFTRQYVHELTGEKKENVKWREEMWDGHKGGIVAPHSLLKQQVFHSWLDDMLDEYGLAEGSYYFDYLFIDESSLLGSTSTQLYKYAELLRRYAKHVILMNATPFESNLDTFYGQLNFLDPNLMPAKTTFKKIYYVLEYGHGQKKWGVHNGKYKNAHVFRHQVGYFYFYQTRKQLGAEMKNTTYEIITREMTKEQTELMKLTDMYGYVYDCPTYLDSDIPFDEENVPKLDMLEELLENKIKVGEQVLIFCHYKESQRRLQDWFENRGYDTEILNGDITNREERNGIVNAFKEKEYEVLITSVQKGLNFGDVPHLIFYSFSTNPNKMIQMEGRITRSFHIENKNFYLLAHEGRELNKLKKDVKKTLQSSRDFSSDDLSAVVEMLLNLMD</sequence>
<evidence type="ECO:0000259" key="2">
    <source>
        <dbReference type="PROSITE" id="PS51192"/>
    </source>
</evidence>
<dbReference type="PROSITE" id="PS51192">
    <property type="entry name" value="HELICASE_ATP_BIND_1"/>
    <property type="match status" value="1"/>
</dbReference>
<dbReference type="SUPFAM" id="SSF52540">
    <property type="entry name" value="P-loop containing nucleoside triphosphate hydrolases"/>
    <property type="match status" value="2"/>
</dbReference>
<dbReference type="InterPro" id="IPR001650">
    <property type="entry name" value="Helicase_C-like"/>
</dbReference>
<dbReference type="PANTHER" id="PTHR10799">
    <property type="entry name" value="SNF2/RAD54 HELICASE FAMILY"/>
    <property type="match status" value="1"/>
</dbReference>
<dbReference type="InterPro" id="IPR049730">
    <property type="entry name" value="SNF2/RAD54-like_C"/>
</dbReference>
<dbReference type="AlphaFoldDB" id="A0A0B5NCZ3"/>
<feature type="domain" description="Helicase C-terminal" evidence="3">
    <location>
        <begin position="371"/>
        <end position="527"/>
    </location>
</feature>
<organism evidence="6 8">
    <name type="scientific">Bacillus thuringiensis</name>
    <dbReference type="NCBI Taxonomy" id="1428"/>
    <lineage>
        <taxon>Bacteria</taxon>
        <taxon>Bacillati</taxon>
        <taxon>Bacillota</taxon>
        <taxon>Bacilli</taxon>
        <taxon>Bacillales</taxon>
        <taxon>Bacillaceae</taxon>
        <taxon>Bacillus</taxon>
        <taxon>Bacillus cereus group</taxon>
    </lineage>
</organism>
<geneLocation type="plasmid" evidence="4 7">
    <name>2</name>
</geneLocation>
<geneLocation type="plasmid" evidence="6 8">
    <name>unnamed3</name>
</geneLocation>
<dbReference type="EMBL" id="CP009334">
    <property type="protein sequence ID" value="AJG74200.1"/>
    <property type="molecule type" value="Genomic_DNA"/>
</dbReference>
<evidence type="ECO:0000313" key="6">
    <source>
        <dbReference type="EMBL" id="QKH22706.1"/>
    </source>
</evidence>
<dbReference type="Gene3D" id="3.40.50.10810">
    <property type="entry name" value="Tandem AAA-ATPase domain"/>
    <property type="match status" value="1"/>
</dbReference>
<dbReference type="InterPro" id="IPR027417">
    <property type="entry name" value="P-loop_NTPase"/>
</dbReference>
<reference evidence="6 8" key="3">
    <citation type="submission" date="2020-05" db="EMBL/GenBank/DDBJ databases">
        <title>FDA dAtabase for Regulatory Grade micrObial Sequences (FDA-ARGOS): Supporting development and validation of Infectious Disease Dx tests.</title>
        <authorList>
            <person name="Nelson B."/>
            <person name="Plummer A."/>
            <person name="Tallon L."/>
            <person name="Sadzewicz L."/>
            <person name="Zhao X."/>
            <person name="Vavikolanu K."/>
            <person name="Mehta A."/>
            <person name="Aluvathingal J."/>
            <person name="Nadendla S."/>
            <person name="Myers T."/>
            <person name="Yan Y."/>
            <person name="Sichtig H."/>
        </authorList>
    </citation>
    <scope>NUCLEOTIDE SEQUENCE [LARGE SCALE GENOMIC DNA]</scope>
    <source>
        <strain evidence="6 8">FDAARGOS_795</strain>
        <plasmid evidence="6 8">unnamed3</plasmid>
    </source>
</reference>
<keyword evidence="6" id="KW-0547">Nucleotide-binding</keyword>
<dbReference type="Proteomes" id="UP001181533">
    <property type="component" value="Unassembled WGS sequence"/>
</dbReference>
<keyword evidence="1" id="KW-0378">Hydrolase</keyword>
<dbReference type="CDD" id="cd18793">
    <property type="entry name" value="SF2_C_SNF"/>
    <property type="match status" value="1"/>
</dbReference>
<protein>
    <submittedName>
        <fullName evidence="6">Helicase SNF</fullName>
    </submittedName>
</protein>
<keyword evidence="6" id="KW-0347">Helicase</keyword>
<reference evidence="4 7" key="1">
    <citation type="journal article" date="2015" name="Genome Announc.">
        <title>Complete genome sequences for 35 biothreat assay-relevant bacillus species.</title>
        <authorList>
            <person name="Johnson S.L."/>
            <person name="Daligault H.E."/>
            <person name="Davenport K.W."/>
            <person name="Jaissle J."/>
            <person name="Frey K.G."/>
            <person name="Ladner J.T."/>
            <person name="Broomall S.M."/>
            <person name="Bishop-Lilly K.A."/>
            <person name="Bruce D.C."/>
            <person name="Gibbons H.S."/>
            <person name="Coyne S.R."/>
            <person name="Lo C.C."/>
            <person name="Meincke L."/>
            <person name="Munk A.C."/>
            <person name="Koroleva G.I."/>
            <person name="Rosenzweig C.N."/>
            <person name="Palacios G.F."/>
            <person name="Redden C.L."/>
            <person name="Minogue T.D."/>
            <person name="Chain P.S."/>
        </authorList>
    </citation>
    <scope>NUCLEOTIDE SEQUENCE [LARGE SCALE GENOMIC DNA]</scope>
    <source>
        <strain evidence="4 7">HD1011</strain>
        <plasmid evidence="4 7">2</plasmid>
    </source>
</reference>
<dbReference type="SMART" id="SM00490">
    <property type="entry name" value="HELICc"/>
    <property type="match status" value="1"/>
</dbReference>
<evidence type="ECO:0000313" key="8">
    <source>
        <dbReference type="Proteomes" id="UP000501107"/>
    </source>
</evidence>
<evidence type="ECO:0000313" key="7">
    <source>
        <dbReference type="Proteomes" id="UP000031876"/>
    </source>
</evidence>
<evidence type="ECO:0000259" key="3">
    <source>
        <dbReference type="PROSITE" id="PS51194"/>
    </source>
</evidence>
<accession>A0A0B5NCZ3</accession>
<dbReference type="PROSITE" id="PS51194">
    <property type="entry name" value="HELICASE_CTER"/>
    <property type="match status" value="1"/>
</dbReference>
<gene>
    <name evidence="4" type="ORF">BF38_5857</name>
    <name evidence="5" type="ORF">FO599_01615</name>
    <name evidence="6" type="ORF">FOC89_01590</name>
</gene>
<dbReference type="Gene3D" id="3.40.50.300">
    <property type="entry name" value="P-loop containing nucleotide triphosphate hydrolases"/>
    <property type="match status" value="1"/>
</dbReference>
<dbReference type="RefSeq" id="WP_001129539.1">
    <property type="nucleotide sequence ID" value="NZ_CP009334.1"/>
</dbReference>
<dbReference type="InterPro" id="IPR000330">
    <property type="entry name" value="SNF2_N"/>
</dbReference>
<dbReference type="Pfam" id="PF00271">
    <property type="entry name" value="Helicase_C"/>
    <property type="match status" value="1"/>
</dbReference>
<dbReference type="InterPro" id="IPR038718">
    <property type="entry name" value="SNF2-like_sf"/>
</dbReference>
<name>A0A0B5NCZ3_BACTU</name>
<reference evidence="5" key="2">
    <citation type="submission" date="2019-07" db="EMBL/GenBank/DDBJ databases">
        <title>Phylogenomic Reclassification of ATCC Bacillus Strains and Various Taxa within the Genus Bacillus.</title>
        <authorList>
            <person name="Riojas M.A."/>
            <person name="Frank A.M."/>
            <person name="Fenn S.L."/>
            <person name="King S.P."/>
            <person name="Brower S.M."/>
            <person name="Hazbon M.H."/>
        </authorList>
    </citation>
    <scope>NUCLEOTIDE SEQUENCE</scope>
    <source>
        <strain evidence="5">ATCC 35646</strain>
    </source>
</reference>
<dbReference type="SMART" id="SM00487">
    <property type="entry name" value="DEXDc"/>
    <property type="match status" value="1"/>
</dbReference>
<dbReference type="Proteomes" id="UP000031876">
    <property type="component" value="Plasmid 2"/>
</dbReference>
<feature type="domain" description="Helicase ATP-binding" evidence="2">
    <location>
        <begin position="81"/>
        <end position="262"/>
    </location>
</feature>
<dbReference type="EMBL" id="CP053979">
    <property type="protein sequence ID" value="QKH22706.1"/>
    <property type="molecule type" value="Genomic_DNA"/>
</dbReference>
<dbReference type="GO" id="GO:0016787">
    <property type="term" value="F:hydrolase activity"/>
    <property type="evidence" value="ECO:0007669"/>
    <property type="project" value="UniProtKB-KW"/>
</dbReference>
<evidence type="ECO:0000256" key="1">
    <source>
        <dbReference type="ARBA" id="ARBA00022801"/>
    </source>
</evidence>
<keyword evidence="6" id="KW-0614">Plasmid</keyword>
<dbReference type="GO" id="GO:0005524">
    <property type="term" value="F:ATP binding"/>
    <property type="evidence" value="ECO:0007669"/>
    <property type="project" value="InterPro"/>
</dbReference>
<evidence type="ECO:0000313" key="4">
    <source>
        <dbReference type="EMBL" id="AJG74200.1"/>
    </source>
</evidence>
<dbReference type="EMBL" id="VKQN01000001">
    <property type="protein sequence ID" value="MDR4174828.1"/>
    <property type="molecule type" value="Genomic_DNA"/>
</dbReference>
<keyword evidence="6" id="KW-0067">ATP-binding</keyword>
<evidence type="ECO:0000313" key="5">
    <source>
        <dbReference type="EMBL" id="MDR4174828.1"/>
    </source>
</evidence>
<proteinExistence type="predicted"/>